<proteinExistence type="inferred from homology"/>
<accession>A0A645BPI0</accession>
<gene>
    <name evidence="9" type="primary">glgA_24</name>
    <name evidence="9" type="ORF">SDC9_112025</name>
</gene>
<dbReference type="PANTHER" id="PTHR45825:SF11">
    <property type="entry name" value="ALPHA AMYLASE DOMAIN-CONTAINING PROTEIN"/>
    <property type="match status" value="1"/>
</dbReference>
<dbReference type="EMBL" id="VSSQ01020349">
    <property type="protein sequence ID" value="MPM65133.1"/>
    <property type="molecule type" value="Genomic_DNA"/>
</dbReference>
<evidence type="ECO:0000256" key="1">
    <source>
        <dbReference type="ARBA" id="ARBA00001478"/>
    </source>
</evidence>
<dbReference type="GO" id="GO:0004373">
    <property type="term" value="F:alpha-1,4-glucan glucosyltransferase (UDP-glucose donor) activity"/>
    <property type="evidence" value="ECO:0007669"/>
    <property type="project" value="InterPro"/>
</dbReference>
<dbReference type="GO" id="GO:0009011">
    <property type="term" value="F:alpha-1,4-glucan glucosyltransferase (ADP-glucose donor) activity"/>
    <property type="evidence" value="ECO:0007669"/>
    <property type="project" value="UniProtKB-EC"/>
</dbReference>
<organism evidence="9">
    <name type="scientific">bioreactor metagenome</name>
    <dbReference type="NCBI Taxonomy" id="1076179"/>
    <lineage>
        <taxon>unclassified sequences</taxon>
        <taxon>metagenomes</taxon>
        <taxon>ecological metagenomes</taxon>
    </lineage>
</organism>
<protein>
    <recommendedName>
        <fullName evidence="3">starch synthase</fullName>
        <ecNumber evidence="3">2.4.1.21</ecNumber>
    </recommendedName>
</protein>
<feature type="domain" description="Glycosyl transferase family 1" evidence="7">
    <location>
        <begin position="281"/>
        <end position="428"/>
    </location>
</feature>
<comment type="catalytic activity">
    <reaction evidence="1">
        <text>[(1-&gt;4)-alpha-D-glucosyl](n) + ADP-alpha-D-glucose = [(1-&gt;4)-alpha-D-glucosyl](n+1) + ADP + H(+)</text>
        <dbReference type="Rhea" id="RHEA:18189"/>
        <dbReference type="Rhea" id="RHEA-COMP:9584"/>
        <dbReference type="Rhea" id="RHEA-COMP:9587"/>
        <dbReference type="ChEBI" id="CHEBI:15378"/>
        <dbReference type="ChEBI" id="CHEBI:15444"/>
        <dbReference type="ChEBI" id="CHEBI:57498"/>
        <dbReference type="ChEBI" id="CHEBI:456216"/>
        <dbReference type="EC" id="2.4.1.21"/>
    </reaction>
</comment>
<dbReference type="InterPro" id="IPR001296">
    <property type="entry name" value="Glyco_trans_1"/>
</dbReference>
<dbReference type="NCBIfam" id="NF001898">
    <property type="entry name" value="PRK00654.1-1"/>
    <property type="match status" value="1"/>
</dbReference>
<comment type="caution">
    <text evidence="9">The sequence shown here is derived from an EMBL/GenBank/DDBJ whole genome shotgun (WGS) entry which is preliminary data.</text>
</comment>
<evidence type="ECO:0000256" key="5">
    <source>
        <dbReference type="ARBA" id="ARBA00022679"/>
    </source>
</evidence>
<name>A0A645BPI0_9ZZZZ</name>
<dbReference type="Pfam" id="PF08323">
    <property type="entry name" value="Glyco_transf_5"/>
    <property type="match status" value="1"/>
</dbReference>
<keyword evidence="4 9" id="KW-0328">Glycosyltransferase</keyword>
<dbReference type="PANTHER" id="PTHR45825">
    <property type="entry name" value="GRANULE-BOUND STARCH SYNTHASE 1, CHLOROPLASTIC/AMYLOPLASTIC"/>
    <property type="match status" value="1"/>
</dbReference>
<evidence type="ECO:0000256" key="2">
    <source>
        <dbReference type="ARBA" id="ARBA00010281"/>
    </source>
</evidence>
<evidence type="ECO:0000259" key="7">
    <source>
        <dbReference type="Pfam" id="PF00534"/>
    </source>
</evidence>
<dbReference type="CDD" id="cd03791">
    <property type="entry name" value="GT5_Glycogen_synthase_DULL1-like"/>
    <property type="match status" value="1"/>
</dbReference>
<evidence type="ECO:0000256" key="6">
    <source>
        <dbReference type="SAM" id="MobiDB-lite"/>
    </source>
</evidence>
<feature type="domain" description="Starch synthase catalytic" evidence="8">
    <location>
        <begin position="2"/>
        <end position="227"/>
    </location>
</feature>
<sequence>MPFVKTGGLADVVGALPIALKESGADIRVMLPKYGIIDEYWKSRMRQLCHFEVLFGWEKVYCGVETLEDNGVTYYFIDNESFFYVGDIYGDGFYEGLRFAFFCRAVLEALPKIDFFPDILHLNDWQTGMVPALLKTQYLGSADYAHIRTVFSIHNLKFQGLFAWNDLAGRLGLDARYFTSEYLEFYGCLSFMKGGLVFADRISTVSPTYAGEIKTPFYGENLDGLLRVRESTLSGILNGIDYTIFDPSTDRFLTHHFDAKHLEGKQKCKRALQKECGLEERDVPLIGFIARLSTQKGLDLIERVLGDILRSDVQIVFLGKGDQRYVDLLNWANWRYPKRVHARIELDEGLAHRVYAGADMFLMPSQFEPCGLSQMIALRYGAVPIVRETGGLKDTIIPYNMYTDEGNGFSFANYNAHEMLDTIERAVHYWRDDKPMWKRMMLRGMADDFGWAKPAEQYLALYNSILPPPKKAGDPCTLCPQPEKLPQVEEVPIEELPEELPETK</sequence>
<comment type="similarity">
    <text evidence="2">Belongs to the glycosyltransferase 1 family. Bacterial/plant glycogen synthase subfamily.</text>
</comment>
<dbReference type="InterPro" id="IPR011835">
    <property type="entry name" value="GS/SS"/>
</dbReference>
<dbReference type="Pfam" id="PF00534">
    <property type="entry name" value="Glycos_transf_1"/>
    <property type="match status" value="1"/>
</dbReference>
<dbReference type="SUPFAM" id="SSF53756">
    <property type="entry name" value="UDP-Glycosyltransferase/glycogen phosphorylase"/>
    <property type="match status" value="1"/>
</dbReference>
<dbReference type="InterPro" id="IPR013534">
    <property type="entry name" value="Starch_synth_cat_dom"/>
</dbReference>
<evidence type="ECO:0000256" key="4">
    <source>
        <dbReference type="ARBA" id="ARBA00022676"/>
    </source>
</evidence>
<keyword evidence="5 9" id="KW-0808">Transferase</keyword>
<evidence type="ECO:0000256" key="3">
    <source>
        <dbReference type="ARBA" id="ARBA00012588"/>
    </source>
</evidence>
<dbReference type="Gene3D" id="3.40.50.2000">
    <property type="entry name" value="Glycogen Phosphorylase B"/>
    <property type="match status" value="2"/>
</dbReference>
<feature type="region of interest" description="Disordered" evidence="6">
    <location>
        <begin position="472"/>
        <end position="504"/>
    </location>
</feature>
<dbReference type="EC" id="2.4.1.21" evidence="3"/>
<evidence type="ECO:0000259" key="8">
    <source>
        <dbReference type="Pfam" id="PF08323"/>
    </source>
</evidence>
<evidence type="ECO:0000313" key="9">
    <source>
        <dbReference type="EMBL" id="MPM65133.1"/>
    </source>
</evidence>
<reference evidence="9" key="1">
    <citation type="submission" date="2019-08" db="EMBL/GenBank/DDBJ databases">
        <authorList>
            <person name="Kucharzyk K."/>
            <person name="Murdoch R.W."/>
            <person name="Higgins S."/>
            <person name="Loffler F."/>
        </authorList>
    </citation>
    <scope>NUCLEOTIDE SEQUENCE</scope>
</reference>
<feature type="compositionally biased region" description="Acidic residues" evidence="6">
    <location>
        <begin position="491"/>
        <end position="504"/>
    </location>
</feature>
<dbReference type="NCBIfam" id="TIGR02095">
    <property type="entry name" value="glgA"/>
    <property type="match status" value="1"/>
</dbReference>
<dbReference type="HAMAP" id="MF_00484">
    <property type="entry name" value="Glycogen_synth"/>
    <property type="match status" value="1"/>
</dbReference>
<dbReference type="AlphaFoldDB" id="A0A645BPI0"/>